<dbReference type="InterPro" id="IPR036322">
    <property type="entry name" value="WD40_repeat_dom_sf"/>
</dbReference>
<feature type="region of interest" description="Disordered" evidence="1">
    <location>
        <begin position="482"/>
        <end position="529"/>
    </location>
</feature>
<dbReference type="AlphaFoldDB" id="A0A5B7D3Q9"/>
<reference evidence="2 3" key="1">
    <citation type="submission" date="2019-05" db="EMBL/GenBank/DDBJ databases">
        <title>Another draft genome of Portunus trituberculatus and its Hox gene families provides insights of decapod evolution.</title>
        <authorList>
            <person name="Jeong J.-H."/>
            <person name="Song I."/>
            <person name="Kim S."/>
            <person name="Choi T."/>
            <person name="Kim D."/>
            <person name="Ryu S."/>
            <person name="Kim W."/>
        </authorList>
    </citation>
    <scope>NUCLEOTIDE SEQUENCE [LARGE SCALE GENOMIC DNA]</scope>
    <source>
        <tissue evidence="2">Muscle</tissue>
    </source>
</reference>
<name>A0A5B7D3Q9_PORTR</name>
<sequence length="887" mass="94488">MSLSSLNVEEDGTIELGDSIESLSFHQALNVFLVTTREGRVRVFDPHSCLKLSDVPVHGDGCMRGGVVCVYHGESKSVVVCGGRTVGMRRDHHGVLLLATVLQGPVSAPEETVTVEMLLSEGIQLQHTLAFGEMSNLEHAAEVREVLAQGIAAHQAQSRTNPKLAKEQCQVIPTHPLHCRTAVASPLASCTRHPRERISTARIQRSEHERHSPNCPFVKGEYTNNVPLSVTYATSPALTHSERAEEVAFLSNTNSHQFIASATRHGSIVVWNVSKQLKKEVSFSIDPSDSTILDKHFSDTVGYTDMPLQPPAPCEAWAWPAAEEQKVAAAAAGGTNPEPLPQASLADAEVSSSGLAADTDSAAVHTPAEAIPSGPQVSTPPPPPPPPPSSQVVELPLDDIVVDELFVHPRPSHDVRVSSLCVLADPSEVSQRLKGAAVGQASAARSCLVVGAGLRRYELFGTCGSERADPCDVQTLNDVNQAGQRPAQSLDIMKLDSSRRDSSAGEDGDPDRPPPEYGSAPPSDSGGISGSAATLAQQIFVPYLLVYDLNVLVQRPATSNRIVAKGGGHGPYKKSTVKVGSFNQTNNISHSKTKLWSDPPLLLHNDIEMFFSPPNMFVKNKGTTQAGPASLAKSKAKESQTMPEPPTKTELKKEPKCIQCLPLPHRLDSLKLRLSVLQLAPTPCGEYLVVSLGRSDGPEGMVSGGVAGAVMVYRVCGGGEVVVLQEEPVTTKLLTSWELVPLKLLLLPPEFGECEGGLCGGVGACITMDGSLRLLSLATLEFFHHVSPPAGRPFNNLVYCNSLERLCVSCDDGRVSLVQVHREADLGKESDPGATTSTPASTSSASTPALTREPDLQPGELLVSQGVTEEVLDKCLLLTQFQTGCPK</sequence>
<dbReference type="EMBL" id="VSRR010000408">
    <property type="protein sequence ID" value="MPC15196.1"/>
    <property type="molecule type" value="Genomic_DNA"/>
</dbReference>
<feature type="compositionally biased region" description="Basic and acidic residues" evidence="1">
    <location>
        <begin position="493"/>
        <end position="503"/>
    </location>
</feature>
<dbReference type="Proteomes" id="UP000324222">
    <property type="component" value="Unassembled WGS sequence"/>
</dbReference>
<feature type="region of interest" description="Disordered" evidence="1">
    <location>
        <begin position="826"/>
        <end position="858"/>
    </location>
</feature>
<evidence type="ECO:0000313" key="3">
    <source>
        <dbReference type="Proteomes" id="UP000324222"/>
    </source>
</evidence>
<protein>
    <submittedName>
        <fullName evidence="2">Baculoviral IAP repeat-containing protein 6</fullName>
    </submittedName>
</protein>
<dbReference type="Gene3D" id="1.10.1170.10">
    <property type="entry name" value="Inhibitor Of Apoptosis Protein (2mihbC-IAP-1), Chain A"/>
    <property type="match status" value="1"/>
</dbReference>
<evidence type="ECO:0000256" key="1">
    <source>
        <dbReference type="SAM" id="MobiDB-lite"/>
    </source>
</evidence>
<accession>A0A5B7D3Q9</accession>
<proteinExistence type="predicted"/>
<keyword evidence="3" id="KW-1185">Reference proteome</keyword>
<feature type="compositionally biased region" description="Low complexity" evidence="1">
    <location>
        <begin position="834"/>
        <end position="849"/>
    </location>
</feature>
<dbReference type="OrthoDB" id="47801at2759"/>
<dbReference type="SUPFAM" id="SSF50978">
    <property type="entry name" value="WD40 repeat-like"/>
    <property type="match status" value="1"/>
</dbReference>
<gene>
    <name evidence="2" type="primary">Birc6_1</name>
    <name evidence="2" type="ORF">E2C01_007981</name>
</gene>
<feature type="compositionally biased region" description="Pro residues" evidence="1">
    <location>
        <begin position="378"/>
        <end position="389"/>
    </location>
</feature>
<comment type="caution">
    <text evidence="2">The sequence shown here is derived from an EMBL/GenBank/DDBJ whole genome shotgun (WGS) entry which is preliminary data.</text>
</comment>
<feature type="region of interest" description="Disordered" evidence="1">
    <location>
        <begin position="622"/>
        <end position="653"/>
    </location>
</feature>
<feature type="region of interest" description="Disordered" evidence="1">
    <location>
        <begin position="328"/>
        <end position="392"/>
    </location>
</feature>
<evidence type="ECO:0000313" key="2">
    <source>
        <dbReference type="EMBL" id="MPC15196.1"/>
    </source>
</evidence>
<organism evidence="2 3">
    <name type="scientific">Portunus trituberculatus</name>
    <name type="common">Swimming crab</name>
    <name type="synonym">Neptunus trituberculatus</name>
    <dbReference type="NCBI Taxonomy" id="210409"/>
    <lineage>
        <taxon>Eukaryota</taxon>
        <taxon>Metazoa</taxon>
        <taxon>Ecdysozoa</taxon>
        <taxon>Arthropoda</taxon>
        <taxon>Crustacea</taxon>
        <taxon>Multicrustacea</taxon>
        <taxon>Malacostraca</taxon>
        <taxon>Eumalacostraca</taxon>
        <taxon>Eucarida</taxon>
        <taxon>Decapoda</taxon>
        <taxon>Pleocyemata</taxon>
        <taxon>Brachyura</taxon>
        <taxon>Eubrachyura</taxon>
        <taxon>Portunoidea</taxon>
        <taxon>Portunidae</taxon>
        <taxon>Portuninae</taxon>
        <taxon>Portunus</taxon>
    </lineage>
</organism>